<name>A0A381ZVZ3_9ZZZZ</name>
<dbReference type="EMBL" id="UINC01022832">
    <property type="protein sequence ID" value="SVA93264.1"/>
    <property type="molecule type" value="Genomic_DNA"/>
</dbReference>
<feature type="domain" description="Peptidase M20 dimerisation" evidence="2">
    <location>
        <begin position="247"/>
        <end position="336"/>
    </location>
</feature>
<dbReference type="InterPro" id="IPR002933">
    <property type="entry name" value="Peptidase_M20"/>
</dbReference>
<evidence type="ECO:0000313" key="3">
    <source>
        <dbReference type="EMBL" id="SVA93264.1"/>
    </source>
</evidence>
<dbReference type="PANTHER" id="PTHR11014">
    <property type="entry name" value="PEPTIDASE M20 FAMILY MEMBER"/>
    <property type="match status" value="1"/>
</dbReference>
<dbReference type="Pfam" id="PF07687">
    <property type="entry name" value="M20_dimer"/>
    <property type="match status" value="1"/>
</dbReference>
<dbReference type="PANTHER" id="PTHR11014:SF63">
    <property type="entry name" value="METALLOPEPTIDASE, PUTATIVE (AFU_ORTHOLOGUE AFUA_6G09600)-RELATED"/>
    <property type="match status" value="1"/>
</dbReference>
<dbReference type="PIRSF" id="PIRSF005962">
    <property type="entry name" value="Pept_M20D_amidohydro"/>
    <property type="match status" value="1"/>
</dbReference>
<dbReference type="GO" id="GO:0016787">
    <property type="term" value="F:hydrolase activity"/>
    <property type="evidence" value="ECO:0007669"/>
    <property type="project" value="UniProtKB-KW"/>
</dbReference>
<dbReference type="InterPro" id="IPR017439">
    <property type="entry name" value="Amidohydrolase"/>
</dbReference>
<evidence type="ECO:0000259" key="2">
    <source>
        <dbReference type="Pfam" id="PF07687"/>
    </source>
</evidence>
<keyword evidence="1" id="KW-0378">Hydrolase</keyword>
<evidence type="ECO:0000256" key="1">
    <source>
        <dbReference type="ARBA" id="ARBA00022801"/>
    </source>
</evidence>
<reference evidence="3" key="1">
    <citation type="submission" date="2018-05" db="EMBL/GenBank/DDBJ databases">
        <authorList>
            <person name="Lanie J.A."/>
            <person name="Ng W.-L."/>
            <person name="Kazmierczak K.M."/>
            <person name="Andrzejewski T.M."/>
            <person name="Davidsen T.M."/>
            <person name="Wayne K.J."/>
            <person name="Tettelin H."/>
            <person name="Glass J.I."/>
            <person name="Rusch D."/>
            <person name="Podicherti R."/>
            <person name="Tsui H.-C.T."/>
            <person name="Winkler M.E."/>
        </authorList>
    </citation>
    <scope>NUCLEOTIDE SEQUENCE</scope>
</reference>
<dbReference type="SUPFAM" id="SSF55031">
    <property type="entry name" value="Bacterial exopeptidase dimerisation domain"/>
    <property type="match status" value="1"/>
</dbReference>
<dbReference type="InterPro" id="IPR011650">
    <property type="entry name" value="Peptidase_M20_dimer"/>
</dbReference>
<gene>
    <name evidence="3" type="ORF">METZ01_LOCUS146118</name>
</gene>
<proteinExistence type="predicted"/>
<dbReference type="InterPro" id="IPR036264">
    <property type="entry name" value="Bact_exopeptidase_dim_dom"/>
</dbReference>
<dbReference type="Gene3D" id="3.30.70.360">
    <property type="match status" value="1"/>
</dbReference>
<dbReference type="FunFam" id="3.30.70.360:FF:000001">
    <property type="entry name" value="N-acetyldiaminopimelate deacetylase"/>
    <property type="match status" value="1"/>
</dbReference>
<accession>A0A381ZVZ3</accession>
<protein>
    <recommendedName>
        <fullName evidence="2">Peptidase M20 dimerisation domain-containing protein</fullName>
    </recommendedName>
</protein>
<dbReference type="SUPFAM" id="SSF53187">
    <property type="entry name" value="Zn-dependent exopeptidases"/>
    <property type="match status" value="1"/>
</dbReference>
<dbReference type="Gene3D" id="3.40.630.10">
    <property type="entry name" value="Zn peptidases"/>
    <property type="match status" value="1"/>
</dbReference>
<sequence length="451" mass="48308">MTKKWSISMHLASFRSRTLFGASAVISGILLLASGSTFAAKQQADDRIVAAVNQFAPQIIEYRHQIHQNPELGNREFETAALVAEHLRSLGIEVTTGIAHTGVVGILEGGRPGPVVAVRADMDALPVTEETPYPFKSTVRTTYLNKEVGVMHACGHDIHTAVQMGVASVLASMRDELPGTVKFIFQPAEEGAPPGEEGGADLMIAENVLENPRPSAIFGLHALAEMDVGKLGYTPGPSLAAVDHFIAKIQGKQAHGAYPHLSIDPVVMAAQAVTALQTIRSRTLPALEPSVVTVGIIRGGERFNIIPMEVHLEGTVRTYDEEIRDVVESRMHQIFSGITAAGGGSYTLDYERGSPATINDEDLGAAMRPTLERIVGTENVVALDPVMGGEDFAYYANEIPGFFFRLGQVVPGTTSGGHHTPTFMADDSSVPIGMKAMAALLIDYLTMETER</sequence>
<dbReference type="Pfam" id="PF01546">
    <property type="entry name" value="Peptidase_M20"/>
    <property type="match status" value="1"/>
</dbReference>
<dbReference type="AlphaFoldDB" id="A0A381ZVZ3"/>
<organism evidence="3">
    <name type="scientific">marine metagenome</name>
    <dbReference type="NCBI Taxonomy" id="408172"/>
    <lineage>
        <taxon>unclassified sequences</taxon>
        <taxon>metagenomes</taxon>
        <taxon>ecological metagenomes</taxon>
    </lineage>
</organism>
<dbReference type="NCBIfam" id="TIGR01891">
    <property type="entry name" value="amidohydrolases"/>
    <property type="match status" value="1"/>
</dbReference>